<evidence type="ECO:0000313" key="1">
    <source>
        <dbReference type="EnsemblPlants" id="AVESA.00010b.r2.4DG0741300.1.CDS"/>
    </source>
</evidence>
<evidence type="ECO:0000313" key="2">
    <source>
        <dbReference type="Proteomes" id="UP001732700"/>
    </source>
</evidence>
<protein>
    <submittedName>
        <fullName evidence="1">Uncharacterized protein</fullName>
    </submittedName>
</protein>
<dbReference type="Proteomes" id="UP001732700">
    <property type="component" value="Chromosome 4D"/>
</dbReference>
<dbReference type="EnsemblPlants" id="AVESA.00010b.r2.4DG0741300.1">
    <property type="protein sequence ID" value="AVESA.00010b.r2.4DG0741300.1.CDS"/>
    <property type="gene ID" value="AVESA.00010b.r2.4DG0741300"/>
</dbReference>
<reference evidence="1" key="1">
    <citation type="submission" date="2021-05" db="EMBL/GenBank/DDBJ databases">
        <authorList>
            <person name="Scholz U."/>
            <person name="Mascher M."/>
            <person name="Fiebig A."/>
        </authorList>
    </citation>
    <scope>NUCLEOTIDE SEQUENCE [LARGE SCALE GENOMIC DNA]</scope>
</reference>
<organism evidence="1 2">
    <name type="scientific">Avena sativa</name>
    <name type="common">Oat</name>
    <dbReference type="NCBI Taxonomy" id="4498"/>
    <lineage>
        <taxon>Eukaryota</taxon>
        <taxon>Viridiplantae</taxon>
        <taxon>Streptophyta</taxon>
        <taxon>Embryophyta</taxon>
        <taxon>Tracheophyta</taxon>
        <taxon>Spermatophyta</taxon>
        <taxon>Magnoliopsida</taxon>
        <taxon>Liliopsida</taxon>
        <taxon>Poales</taxon>
        <taxon>Poaceae</taxon>
        <taxon>BOP clade</taxon>
        <taxon>Pooideae</taxon>
        <taxon>Poodae</taxon>
        <taxon>Poeae</taxon>
        <taxon>Poeae Chloroplast Group 1 (Aveneae type)</taxon>
        <taxon>Aveninae</taxon>
        <taxon>Avena</taxon>
    </lineage>
</organism>
<name>A0ACD5X6E1_AVESA</name>
<keyword evidence="2" id="KW-1185">Reference proteome</keyword>
<reference evidence="1" key="2">
    <citation type="submission" date="2025-09" db="UniProtKB">
        <authorList>
            <consortium name="EnsemblPlants"/>
        </authorList>
    </citation>
    <scope>IDENTIFICATION</scope>
</reference>
<accession>A0ACD5X6E1</accession>
<proteinExistence type="predicted"/>
<sequence>MGKLVGKSVQESKLLWHIAFPAILTAVFQFSIGFVTVGFAGHIGEVELAAVAVVENVIEGFAYGILLGMGSALETLCGQAVGAGQVDMLGVYIQRSWIICGATALILTPTYIFTTPILRALHQPAAISAVAGRYTRWVLPQLFAYAANFPLQKFFQSQSKVWAMTFISGAGLALHVALNYVFVTRLGYGLFGAAMIGNVTWGIIIAAQFAYLVSGCFPEAWKGFSLLAFKNLAAFVRLSLASAVMLCLELWYYTAVLILVGLLKNAQLQVDVMSVCINYQLWTLMVALGFNAAVSVRVSNELGANRPKAANFAVIMAVLTSAAIGAVFLAVFLIWRTELPRFFSDNDEVVSEAGKLGYLLAATIFLNSIQPVLSGVAIGAGWQSLVAFINIGCYYVIGLPLGALFGFKLKLGALGIWVGMSIGTLLQTAVLLIICIRTKWEKQAKLAEERIREWGGSSNTLPAATTMTAADDGIDR</sequence>